<gene>
    <name evidence="1" type="ORF">SteCoe_26821</name>
</gene>
<dbReference type="OrthoDB" id="321845at2759"/>
<evidence type="ECO:0000313" key="2">
    <source>
        <dbReference type="Proteomes" id="UP000187209"/>
    </source>
</evidence>
<organism evidence="1 2">
    <name type="scientific">Stentor coeruleus</name>
    <dbReference type="NCBI Taxonomy" id="5963"/>
    <lineage>
        <taxon>Eukaryota</taxon>
        <taxon>Sar</taxon>
        <taxon>Alveolata</taxon>
        <taxon>Ciliophora</taxon>
        <taxon>Postciliodesmatophora</taxon>
        <taxon>Heterotrichea</taxon>
        <taxon>Heterotrichida</taxon>
        <taxon>Stentoridae</taxon>
        <taxon>Stentor</taxon>
    </lineage>
</organism>
<dbReference type="AlphaFoldDB" id="A0A1R2BBZ9"/>
<name>A0A1R2BBZ9_9CILI</name>
<protein>
    <submittedName>
        <fullName evidence="1">Uncharacterized protein</fullName>
    </submittedName>
</protein>
<accession>A0A1R2BBZ9</accession>
<comment type="caution">
    <text evidence="1">The sequence shown here is derived from an EMBL/GenBank/DDBJ whole genome shotgun (WGS) entry which is preliminary data.</text>
</comment>
<keyword evidence="2" id="KW-1185">Reference proteome</keyword>
<dbReference type="Proteomes" id="UP000187209">
    <property type="component" value="Unassembled WGS sequence"/>
</dbReference>
<dbReference type="EMBL" id="MPUH01000761">
    <property type="protein sequence ID" value="OMJ74298.1"/>
    <property type="molecule type" value="Genomic_DNA"/>
</dbReference>
<proteinExistence type="predicted"/>
<reference evidence="1 2" key="1">
    <citation type="submission" date="2016-11" db="EMBL/GenBank/DDBJ databases">
        <title>The macronuclear genome of Stentor coeruleus: a giant cell with tiny introns.</title>
        <authorList>
            <person name="Slabodnick M."/>
            <person name="Ruby J.G."/>
            <person name="Reiff S.B."/>
            <person name="Swart E.C."/>
            <person name="Gosai S."/>
            <person name="Prabakaran S."/>
            <person name="Witkowska E."/>
            <person name="Larue G.E."/>
            <person name="Fisher S."/>
            <person name="Freeman R.M."/>
            <person name="Gunawardena J."/>
            <person name="Chu W."/>
            <person name="Stover N.A."/>
            <person name="Gregory B.D."/>
            <person name="Nowacki M."/>
            <person name="Derisi J."/>
            <person name="Roy S.W."/>
            <person name="Marshall W.F."/>
            <person name="Sood P."/>
        </authorList>
    </citation>
    <scope>NUCLEOTIDE SEQUENCE [LARGE SCALE GENOMIC DNA]</scope>
    <source>
        <strain evidence="1">WM001</strain>
    </source>
</reference>
<evidence type="ECO:0000313" key="1">
    <source>
        <dbReference type="EMBL" id="OMJ74298.1"/>
    </source>
</evidence>
<sequence>MSAEYNRAILHMEGMSCKSLVSGVRVLICLKVIQDESPYMLEIAITDVRGNYWELMLGYKDFEDHLNQLGAMQNDWIRFFNMMAEAFENKFVSGEVKNQAIELFIDYPIGQAKLRGNFTMKHIKNPSPQLISNLVFSYIERLELKSLKRPREPSPEIRSQVVEPLKFKAKALKKKKKPKQIGSKIL</sequence>